<dbReference type="OrthoDB" id="86940at2"/>
<gene>
    <name evidence="1" type="ORF">DFQ02_1331</name>
</gene>
<evidence type="ECO:0000313" key="2">
    <source>
        <dbReference type="Proteomes" id="UP000256629"/>
    </source>
</evidence>
<dbReference type="EMBL" id="QRDX01000033">
    <property type="protein sequence ID" value="RED43714.1"/>
    <property type="molecule type" value="Genomic_DNA"/>
</dbReference>
<dbReference type="AlphaFoldDB" id="A0A3D9H2J7"/>
<comment type="caution">
    <text evidence="1">The sequence shown here is derived from an EMBL/GenBank/DDBJ whole genome shotgun (WGS) entry which is preliminary data.</text>
</comment>
<reference evidence="1 2" key="1">
    <citation type="submission" date="2018-07" db="EMBL/GenBank/DDBJ databases">
        <title>Genomic Encyclopedia of Type Strains, Phase III (KMG-III): the genomes of soil and plant-associated and newly described type strains.</title>
        <authorList>
            <person name="Whitman W."/>
        </authorList>
    </citation>
    <scope>NUCLEOTIDE SEQUENCE [LARGE SCALE GENOMIC DNA]</scope>
    <source>
        <strain evidence="1 2">CECT 8487</strain>
    </source>
</reference>
<dbReference type="Proteomes" id="UP000256629">
    <property type="component" value="Unassembled WGS sequence"/>
</dbReference>
<name>A0A3D9H2J7_9FLAO</name>
<organism evidence="1 2">
    <name type="scientific">Seonamhaeicola aphaedonensis</name>
    <dbReference type="NCBI Taxonomy" id="1461338"/>
    <lineage>
        <taxon>Bacteria</taxon>
        <taxon>Pseudomonadati</taxon>
        <taxon>Bacteroidota</taxon>
        <taxon>Flavobacteriia</taxon>
        <taxon>Flavobacteriales</taxon>
        <taxon>Flavobacteriaceae</taxon>
    </lineage>
</organism>
<protein>
    <submittedName>
        <fullName evidence="1">Uncharacterized protein</fullName>
    </submittedName>
</protein>
<sequence length="376" mass="43917">MKIVTIILTFLISFNIFGQKFINQIQVGEKMPSEIKIGGFIEQNSSDCECRTFSIDYGYDIYDPATIRLLQREKGAKLGSVIALHYNSKNIITGKIVIDMYYNEDYVPVFLKQDYEYDLKLINQFEDFEFIENNFETDLYYYSYLMKNYEVDGLTVIRTKGVVKNYRIEETYIPNSSYEPRYKLKNTSSEPTQIAESFGDLDKDGIAEKVVIIDTGIELNAGTERQLLIYKKLNNEWKLWHTSVGVIVQGGLMNSSFENLSIERGCIVIRHFGGSRSKWFYTHRFRYQNNDWELIGATIDNYTMCELSEKFDYNFSTGKMIYTKETETCEEGEDAKVINTENIEFKKKLAELPKMDGFKVGENLIMFTNSEKQFYY</sequence>
<accession>A0A3D9H2J7</accession>
<evidence type="ECO:0000313" key="1">
    <source>
        <dbReference type="EMBL" id="RED43714.1"/>
    </source>
</evidence>
<proteinExistence type="predicted"/>
<keyword evidence="2" id="KW-1185">Reference proteome</keyword>